<protein>
    <recommendedName>
        <fullName evidence="3">Co-chaperonin GroES</fullName>
    </recommendedName>
    <alternativeName>
        <fullName evidence="3">10 kDa chaperonin</fullName>
    </alternativeName>
    <alternativeName>
        <fullName evidence="3">Chaperonin-10</fullName>
        <shortName evidence="3">Cpn10</shortName>
    </alternativeName>
</protein>
<dbReference type="Pfam" id="PF00166">
    <property type="entry name" value="Cpn10"/>
    <property type="match status" value="1"/>
</dbReference>
<dbReference type="AlphaFoldDB" id="A0A1F5YR95"/>
<dbReference type="GO" id="GO:0005737">
    <property type="term" value="C:cytoplasm"/>
    <property type="evidence" value="ECO:0007669"/>
    <property type="project" value="UniProtKB-SubCell"/>
</dbReference>
<dbReference type="PANTHER" id="PTHR10772:SF63">
    <property type="entry name" value="20 KDA CHAPERONIN, CHLOROPLASTIC"/>
    <property type="match status" value="1"/>
</dbReference>
<evidence type="ECO:0000256" key="3">
    <source>
        <dbReference type="HAMAP-Rule" id="MF_00580"/>
    </source>
</evidence>
<dbReference type="PRINTS" id="PR00297">
    <property type="entry name" value="CHAPERONIN10"/>
</dbReference>
<dbReference type="GO" id="GO:0044183">
    <property type="term" value="F:protein folding chaperone"/>
    <property type="evidence" value="ECO:0007669"/>
    <property type="project" value="InterPro"/>
</dbReference>
<dbReference type="GO" id="GO:0051087">
    <property type="term" value="F:protein-folding chaperone binding"/>
    <property type="evidence" value="ECO:0007669"/>
    <property type="project" value="TreeGrafter"/>
</dbReference>
<evidence type="ECO:0000313" key="6">
    <source>
        <dbReference type="Proteomes" id="UP000176665"/>
    </source>
</evidence>
<dbReference type="GO" id="GO:0051082">
    <property type="term" value="F:unfolded protein binding"/>
    <property type="evidence" value="ECO:0007669"/>
    <property type="project" value="TreeGrafter"/>
</dbReference>
<evidence type="ECO:0000313" key="5">
    <source>
        <dbReference type="EMBL" id="OGG02699.1"/>
    </source>
</evidence>
<dbReference type="InterPro" id="IPR037124">
    <property type="entry name" value="Chaperonin_GroES_sf"/>
</dbReference>
<evidence type="ECO:0000256" key="2">
    <source>
        <dbReference type="ARBA" id="ARBA00023186"/>
    </source>
</evidence>
<dbReference type="GO" id="GO:0005524">
    <property type="term" value="F:ATP binding"/>
    <property type="evidence" value="ECO:0007669"/>
    <property type="project" value="InterPro"/>
</dbReference>
<dbReference type="Gene3D" id="2.30.33.40">
    <property type="entry name" value="GroES chaperonin"/>
    <property type="match status" value="1"/>
</dbReference>
<proteinExistence type="inferred from homology"/>
<dbReference type="STRING" id="1798371.A2W14_01365"/>
<dbReference type="NCBIfam" id="NF001533">
    <property type="entry name" value="PRK00364.2-4"/>
    <property type="match status" value="1"/>
</dbReference>
<dbReference type="PANTHER" id="PTHR10772">
    <property type="entry name" value="10 KDA HEAT SHOCK PROTEIN"/>
    <property type="match status" value="1"/>
</dbReference>
<dbReference type="InterPro" id="IPR020818">
    <property type="entry name" value="Chaperonin_GroES"/>
</dbReference>
<comment type="function">
    <text evidence="3 4">Together with the chaperonin GroEL, plays an essential role in assisting protein folding. The GroEL-GroES system forms a nano-cage that allows encapsulation of the non-native substrate proteins and provides a physical environment optimized to promote and accelerate protein folding. GroES binds to the apical surface of the GroEL ring, thereby capping the opening of the GroEL channel.</text>
</comment>
<comment type="subcellular location">
    <subcellularLocation>
        <location evidence="3">Cytoplasm</location>
    </subcellularLocation>
</comment>
<dbReference type="NCBIfam" id="NF001531">
    <property type="entry name" value="PRK00364.2-2"/>
    <property type="match status" value="1"/>
</dbReference>
<gene>
    <name evidence="3" type="primary">groES</name>
    <name evidence="3" type="synonym">groS</name>
    <name evidence="5" type="ORF">A2W14_01365</name>
</gene>
<dbReference type="FunFam" id="2.30.33.40:FF:000001">
    <property type="entry name" value="10 kDa chaperonin"/>
    <property type="match status" value="1"/>
</dbReference>
<dbReference type="Proteomes" id="UP000176665">
    <property type="component" value="Unassembled WGS sequence"/>
</dbReference>
<dbReference type="SMART" id="SM00883">
    <property type="entry name" value="Cpn10"/>
    <property type="match status" value="1"/>
</dbReference>
<dbReference type="SUPFAM" id="SSF50129">
    <property type="entry name" value="GroES-like"/>
    <property type="match status" value="1"/>
</dbReference>
<sequence length="103" mass="11394">MSPKTKQNLNIKPLFGNVLIKPQQNEAKTASGIILPDTAQKESQVGIVMAIGPGEVTPKGEKIQMFVKVGQKVMYKKWGGNEVKVNDEEWTMVEQKDILAIVD</sequence>
<keyword evidence="3" id="KW-0963">Cytoplasm</keyword>
<name>A0A1F5YR95_9BACT</name>
<dbReference type="InterPro" id="IPR011032">
    <property type="entry name" value="GroES-like_sf"/>
</dbReference>
<dbReference type="EMBL" id="MFJA01000057">
    <property type="protein sequence ID" value="OGG02699.1"/>
    <property type="molecule type" value="Genomic_DNA"/>
</dbReference>
<comment type="similarity">
    <text evidence="1 3 4">Belongs to the GroES chaperonin family.</text>
</comment>
<keyword evidence="2 3" id="KW-0143">Chaperone</keyword>
<dbReference type="HAMAP" id="MF_00580">
    <property type="entry name" value="CH10"/>
    <property type="match status" value="1"/>
</dbReference>
<evidence type="ECO:0000256" key="1">
    <source>
        <dbReference type="ARBA" id="ARBA00006975"/>
    </source>
</evidence>
<reference evidence="5 6" key="1">
    <citation type="journal article" date="2016" name="Nat. Commun.">
        <title>Thousands of microbial genomes shed light on interconnected biogeochemical processes in an aquifer system.</title>
        <authorList>
            <person name="Anantharaman K."/>
            <person name="Brown C.T."/>
            <person name="Hug L.A."/>
            <person name="Sharon I."/>
            <person name="Castelle C.J."/>
            <person name="Probst A.J."/>
            <person name="Thomas B.C."/>
            <person name="Singh A."/>
            <person name="Wilkins M.J."/>
            <person name="Karaoz U."/>
            <person name="Brodie E.L."/>
            <person name="Williams K.H."/>
            <person name="Hubbard S.S."/>
            <person name="Banfield J.F."/>
        </authorList>
    </citation>
    <scope>NUCLEOTIDE SEQUENCE [LARGE SCALE GENOMIC DNA]</scope>
</reference>
<evidence type="ECO:0000256" key="4">
    <source>
        <dbReference type="RuleBase" id="RU000535"/>
    </source>
</evidence>
<accession>A0A1F5YR95</accession>
<comment type="subunit">
    <text evidence="3">Heptamer of 7 subunits arranged in a ring. Interacts with the chaperonin GroEL.</text>
</comment>
<dbReference type="GO" id="GO:0046872">
    <property type="term" value="F:metal ion binding"/>
    <property type="evidence" value="ECO:0007669"/>
    <property type="project" value="TreeGrafter"/>
</dbReference>
<organism evidence="5 6">
    <name type="scientific">Candidatus Gottesmanbacteria bacterium RBG_16_37_8</name>
    <dbReference type="NCBI Taxonomy" id="1798371"/>
    <lineage>
        <taxon>Bacteria</taxon>
        <taxon>Candidatus Gottesmaniibacteriota</taxon>
    </lineage>
</organism>
<comment type="caution">
    <text evidence="5">The sequence shown here is derived from an EMBL/GenBank/DDBJ whole genome shotgun (WGS) entry which is preliminary data.</text>
</comment>
<dbReference type="CDD" id="cd00320">
    <property type="entry name" value="cpn10"/>
    <property type="match status" value="1"/>
</dbReference>